<sequence length="126" mass="12759">MLAVVVVLSVASEPTELLVFLALLSTGMGSLKCCFSSSDFSSISAGATCCKGDATAGGSLWIAAEVGVSGSTAGFSVNSSTVSVFCSAAGLPVGFDGLRMLRLAATLTRGRLVAISHYFYLYTPAS</sequence>
<dbReference type="AlphaFoldDB" id="A0A2M4DN53"/>
<accession>A0A2M4DN53</accession>
<reference evidence="1" key="1">
    <citation type="submission" date="2018-01" db="EMBL/GenBank/DDBJ databases">
        <title>An insight into the sialome of Amazonian anophelines.</title>
        <authorList>
            <person name="Ribeiro J.M."/>
            <person name="Scarpassa V."/>
            <person name="Calvo E."/>
        </authorList>
    </citation>
    <scope>NUCLEOTIDE SEQUENCE</scope>
</reference>
<protein>
    <submittedName>
        <fullName evidence="1">Putative secreted protein</fullName>
    </submittedName>
</protein>
<organism evidence="1">
    <name type="scientific">Anopheles darlingi</name>
    <name type="common">Mosquito</name>
    <dbReference type="NCBI Taxonomy" id="43151"/>
    <lineage>
        <taxon>Eukaryota</taxon>
        <taxon>Metazoa</taxon>
        <taxon>Ecdysozoa</taxon>
        <taxon>Arthropoda</taxon>
        <taxon>Hexapoda</taxon>
        <taxon>Insecta</taxon>
        <taxon>Pterygota</taxon>
        <taxon>Neoptera</taxon>
        <taxon>Endopterygota</taxon>
        <taxon>Diptera</taxon>
        <taxon>Nematocera</taxon>
        <taxon>Culicoidea</taxon>
        <taxon>Culicidae</taxon>
        <taxon>Anophelinae</taxon>
        <taxon>Anopheles</taxon>
    </lineage>
</organism>
<name>A0A2M4DN53_ANODA</name>
<dbReference type="EMBL" id="GGFL01014773">
    <property type="protein sequence ID" value="MBW78951.1"/>
    <property type="molecule type" value="Transcribed_RNA"/>
</dbReference>
<proteinExistence type="predicted"/>
<evidence type="ECO:0000313" key="1">
    <source>
        <dbReference type="EMBL" id="MBW78951.1"/>
    </source>
</evidence>